<dbReference type="InterPro" id="IPR001245">
    <property type="entry name" value="Ser-Thr/Tyr_kinase_cat_dom"/>
</dbReference>
<dbReference type="GeneID" id="94845082"/>
<protein>
    <recommendedName>
        <fullName evidence="3">Protein kinase domain-containing protein</fullName>
    </recommendedName>
</protein>
<dbReference type="InterPro" id="IPR011990">
    <property type="entry name" value="TPR-like_helical_dom_sf"/>
</dbReference>
<evidence type="ECO:0000256" key="1">
    <source>
        <dbReference type="ARBA" id="ARBA00038101"/>
    </source>
</evidence>
<feature type="compositionally biased region" description="Polar residues" evidence="2">
    <location>
        <begin position="30"/>
        <end position="40"/>
    </location>
</feature>
<name>A0A1J4JKD6_9EUKA</name>
<dbReference type="SUPFAM" id="SSF56112">
    <property type="entry name" value="Protein kinase-like (PK-like)"/>
    <property type="match status" value="1"/>
</dbReference>
<dbReference type="Pfam" id="PF08238">
    <property type="entry name" value="Sel1"/>
    <property type="match status" value="7"/>
</dbReference>
<dbReference type="PANTHER" id="PTHR11102:SF160">
    <property type="entry name" value="ERAD-ASSOCIATED E3 UBIQUITIN-PROTEIN LIGASE COMPONENT HRD3"/>
    <property type="match status" value="1"/>
</dbReference>
<accession>A0A1J4JKD6</accession>
<dbReference type="Proteomes" id="UP000179807">
    <property type="component" value="Unassembled WGS sequence"/>
</dbReference>
<feature type="region of interest" description="Disordered" evidence="2">
    <location>
        <begin position="736"/>
        <end position="763"/>
    </location>
</feature>
<comment type="caution">
    <text evidence="4">The sequence shown here is derived from an EMBL/GenBank/DDBJ whole genome shotgun (WGS) entry which is preliminary data.</text>
</comment>
<dbReference type="SMART" id="SM00219">
    <property type="entry name" value="TyrKc"/>
    <property type="match status" value="1"/>
</dbReference>
<dbReference type="PANTHER" id="PTHR11102">
    <property type="entry name" value="SEL-1-LIKE PROTEIN"/>
    <property type="match status" value="1"/>
</dbReference>
<feature type="compositionally biased region" description="Acidic residues" evidence="2">
    <location>
        <begin position="753"/>
        <end position="763"/>
    </location>
</feature>
<dbReference type="AlphaFoldDB" id="A0A1J4JKD6"/>
<dbReference type="InterPro" id="IPR000719">
    <property type="entry name" value="Prot_kinase_dom"/>
</dbReference>
<evidence type="ECO:0000313" key="5">
    <source>
        <dbReference type="Proteomes" id="UP000179807"/>
    </source>
</evidence>
<dbReference type="GO" id="GO:0005524">
    <property type="term" value="F:ATP binding"/>
    <property type="evidence" value="ECO:0007669"/>
    <property type="project" value="InterPro"/>
</dbReference>
<keyword evidence="5" id="KW-1185">Reference proteome</keyword>
<dbReference type="Pfam" id="PF07714">
    <property type="entry name" value="PK_Tyr_Ser-Thr"/>
    <property type="match status" value="1"/>
</dbReference>
<dbReference type="Gene3D" id="1.25.40.10">
    <property type="entry name" value="Tetratricopeptide repeat domain"/>
    <property type="match status" value="2"/>
</dbReference>
<dbReference type="InterPro" id="IPR020635">
    <property type="entry name" value="Tyr_kinase_cat_dom"/>
</dbReference>
<gene>
    <name evidence="4" type="ORF">TRFO_35647</name>
</gene>
<feature type="compositionally biased region" description="Basic and acidic residues" evidence="2">
    <location>
        <begin position="738"/>
        <end position="752"/>
    </location>
</feature>
<dbReference type="VEuPathDB" id="TrichDB:TRFO_35647"/>
<dbReference type="InterPro" id="IPR011009">
    <property type="entry name" value="Kinase-like_dom_sf"/>
</dbReference>
<dbReference type="Gene3D" id="1.10.510.10">
    <property type="entry name" value="Transferase(Phosphotransferase) domain 1"/>
    <property type="match status" value="1"/>
</dbReference>
<comment type="similarity">
    <text evidence="1">Belongs to the sel-1 family.</text>
</comment>
<dbReference type="RefSeq" id="XP_068351174.1">
    <property type="nucleotide sequence ID" value="XM_068510378.1"/>
</dbReference>
<evidence type="ECO:0000259" key="3">
    <source>
        <dbReference type="PROSITE" id="PS50011"/>
    </source>
</evidence>
<dbReference type="InterPro" id="IPR006597">
    <property type="entry name" value="Sel1-like"/>
</dbReference>
<reference evidence="4" key="1">
    <citation type="submission" date="2016-10" db="EMBL/GenBank/DDBJ databases">
        <authorList>
            <person name="Benchimol M."/>
            <person name="Almeida L.G."/>
            <person name="Vasconcelos A.T."/>
            <person name="Perreira-Neves A."/>
            <person name="Rosa I.A."/>
            <person name="Tasca T."/>
            <person name="Bogo M.R."/>
            <person name="de Souza W."/>
        </authorList>
    </citation>
    <scope>NUCLEOTIDE SEQUENCE [LARGE SCALE GENOMIC DNA]</scope>
    <source>
        <strain evidence="4">K</strain>
    </source>
</reference>
<dbReference type="InterPro" id="IPR050767">
    <property type="entry name" value="Sel1_AlgK"/>
</dbReference>
<organism evidence="4 5">
    <name type="scientific">Tritrichomonas foetus</name>
    <dbReference type="NCBI Taxonomy" id="1144522"/>
    <lineage>
        <taxon>Eukaryota</taxon>
        <taxon>Metamonada</taxon>
        <taxon>Parabasalia</taxon>
        <taxon>Tritrichomonadida</taxon>
        <taxon>Tritrichomonadidae</taxon>
        <taxon>Tritrichomonas</taxon>
    </lineage>
</organism>
<dbReference type="OrthoDB" id="2148946at2759"/>
<dbReference type="SUPFAM" id="SSF81901">
    <property type="entry name" value="HCP-like"/>
    <property type="match status" value="2"/>
</dbReference>
<proteinExistence type="inferred from homology"/>
<evidence type="ECO:0000313" key="4">
    <source>
        <dbReference type="EMBL" id="OHS98037.1"/>
    </source>
</evidence>
<dbReference type="SMART" id="SM00671">
    <property type="entry name" value="SEL1"/>
    <property type="match status" value="8"/>
</dbReference>
<evidence type="ECO:0000256" key="2">
    <source>
        <dbReference type="SAM" id="MobiDB-lite"/>
    </source>
</evidence>
<feature type="region of interest" description="Disordered" evidence="2">
    <location>
        <begin position="1"/>
        <end position="44"/>
    </location>
</feature>
<feature type="domain" description="Protein kinase" evidence="3">
    <location>
        <begin position="60"/>
        <end position="337"/>
    </location>
</feature>
<dbReference type="GO" id="GO:0004713">
    <property type="term" value="F:protein tyrosine kinase activity"/>
    <property type="evidence" value="ECO:0007669"/>
    <property type="project" value="InterPro"/>
</dbReference>
<dbReference type="PROSITE" id="PS50011">
    <property type="entry name" value="PROTEIN_KINASE_DOM"/>
    <property type="match status" value="1"/>
</dbReference>
<sequence>MSMKPISDPTSGSTRPQKMKGMMIPAGGAQANTKNFSSKAGQPDDSAQKYQEFFLNPDSFKFVKVLPNSTLGTVRVVSKIDGSKKEKNILYVIREIESAENNTEESKQFLRELELYIKVKSHPGLSKFYGYYIMPKRAIVTEYYENGSLRDLFEKLDRNERVPEWTNDLKAKIIFGVACTMMHIHSNKAIHRDLRPSNILFDKNWEPHITDFVYSKTGVKPNEELISRVGPSYFYHAPEVLITDDGKNHYNKKVDIYSFAILAYCVVTNGERMLKSLVSKEVDFVPVILSNKRPPLPDDLNPLIKGIITKSWDSDPSKRPIFSQIVKALINLDTPFPDIDLTSYISFRDKYFNDATIAPEDKALFQRKKVENGKSPKPPNKLKAKSSQQRIVQSNIEDMICEDFEGDEEFRDALETAQRGSDLSPAACVRVGQMLYKGNGCRQDQYSAYLFFKKAAESGFVIGLYNCAMCKIRGIGTPVDKKGAMEMLKLAADPEKRAPMAINAYGEILEQDGQIDQAMYYYKISQKLGSNQAIYNYGRMAEKKGNIEKALHSYQRAASNGDELAANDYAVLLLSSESKDNISKALTMLKQTASREFGSANYNLGKIYWDGSYGQRRDHEIAVEYFKEAARKHHVNGCFYYAFALSHGDGIKKDIDEALKYFKEAADNNHTIAMVQMARILQNDKREFEEAAKYLKKASDLGDATAQMRYAECFEKGTGVKKNLDIAIRYYEMSAKQGKKEAENKLKELKNNDDDDDDDDSDF</sequence>
<dbReference type="EMBL" id="MLAK01001079">
    <property type="protein sequence ID" value="OHS98037.1"/>
    <property type="molecule type" value="Genomic_DNA"/>
</dbReference>